<dbReference type="Pfam" id="PF00361">
    <property type="entry name" value="Proton_antipo_M"/>
    <property type="match status" value="1"/>
</dbReference>
<evidence type="ECO:0000256" key="2">
    <source>
        <dbReference type="ARBA" id="ARBA00004448"/>
    </source>
</evidence>
<feature type="transmembrane region" description="Helical" evidence="17">
    <location>
        <begin position="242"/>
        <end position="265"/>
    </location>
</feature>
<dbReference type="GO" id="GO:0042773">
    <property type="term" value="P:ATP synthesis coupled electron transport"/>
    <property type="evidence" value="ECO:0007669"/>
    <property type="project" value="InterPro"/>
</dbReference>
<dbReference type="Pfam" id="PF00662">
    <property type="entry name" value="Proton_antipo_N"/>
    <property type="match status" value="1"/>
</dbReference>
<accession>E0XLE7</accession>
<evidence type="ECO:0000256" key="7">
    <source>
        <dbReference type="ARBA" id="ARBA00022692"/>
    </source>
</evidence>
<dbReference type="CTD" id="4540"/>
<dbReference type="InterPro" id="IPR003945">
    <property type="entry name" value="NU5C-like"/>
</dbReference>
<feature type="transmembrane region" description="Helical" evidence="17">
    <location>
        <begin position="556"/>
        <end position="573"/>
    </location>
</feature>
<keyword evidence="9" id="KW-1278">Translocase</keyword>
<dbReference type="GO" id="GO:0015990">
    <property type="term" value="P:electron transport coupled proton transport"/>
    <property type="evidence" value="ECO:0007669"/>
    <property type="project" value="TreeGrafter"/>
</dbReference>
<organism evidence="21">
    <name type="scientific">Tanystylum orbiculare</name>
    <name type="common">Sea spider</name>
    <name type="synonym">Clotenia orbiculare</name>
    <dbReference type="NCBI Taxonomy" id="88027"/>
    <lineage>
        <taxon>Eukaryota</taxon>
        <taxon>Metazoa</taxon>
        <taxon>Ecdysozoa</taxon>
        <taxon>Arthropoda</taxon>
        <taxon>Chelicerata</taxon>
        <taxon>Pycnogonida</taxon>
        <taxon>Pantopoda</taxon>
        <taxon>Tanystylum</taxon>
    </lineage>
</organism>
<evidence type="ECO:0000256" key="15">
    <source>
        <dbReference type="ARBA" id="ARBA00023136"/>
    </source>
</evidence>
<feature type="domain" description="NADH dehydrogenase subunit 5 C-terminal" evidence="20">
    <location>
        <begin position="393"/>
        <end position="574"/>
    </location>
</feature>
<evidence type="ECO:0000256" key="1">
    <source>
        <dbReference type="ARBA" id="ARBA00003257"/>
    </source>
</evidence>
<feature type="transmembrane region" description="Helical" evidence="17">
    <location>
        <begin position="378"/>
        <end position="403"/>
    </location>
</feature>
<name>E0XLE7_TANOR</name>
<evidence type="ECO:0000256" key="3">
    <source>
        <dbReference type="ARBA" id="ARBA00012944"/>
    </source>
</evidence>
<protein>
    <recommendedName>
        <fullName evidence="4 17">NADH-ubiquinone oxidoreductase chain 5</fullName>
        <ecNumber evidence="3 17">7.1.1.2</ecNumber>
    </recommendedName>
</protein>
<keyword evidence="8" id="KW-0999">Mitochondrion inner membrane</keyword>
<dbReference type="GO" id="GO:0003954">
    <property type="term" value="F:NADH dehydrogenase activity"/>
    <property type="evidence" value="ECO:0007669"/>
    <property type="project" value="TreeGrafter"/>
</dbReference>
<keyword evidence="10" id="KW-0249">Electron transport</keyword>
<evidence type="ECO:0000259" key="19">
    <source>
        <dbReference type="Pfam" id="PF00662"/>
    </source>
</evidence>
<proteinExistence type="inferred from homology"/>
<evidence type="ECO:0000256" key="12">
    <source>
        <dbReference type="ARBA" id="ARBA00023027"/>
    </source>
</evidence>
<dbReference type="PRINTS" id="PR01434">
    <property type="entry name" value="NADHDHGNASE5"/>
</dbReference>
<evidence type="ECO:0000256" key="11">
    <source>
        <dbReference type="ARBA" id="ARBA00022989"/>
    </source>
</evidence>
<keyword evidence="13 17" id="KW-0830">Ubiquinone</keyword>
<keyword evidence="11 17" id="KW-1133">Transmembrane helix</keyword>
<evidence type="ECO:0000256" key="9">
    <source>
        <dbReference type="ARBA" id="ARBA00022967"/>
    </source>
</evidence>
<comment type="subcellular location">
    <subcellularLocation>
        <location evidence="2">Mitochondrion inner membrane</location>
        <topology evidence="2">Multi-pass membrane protein</topology>
    </subcellularLocation>
</comment>
<feature type="transmembrane region" description="Helical" evidence="17">
    <location>
        <begin position="91"/>
        <end position="109"/>
    </location>
</feature>
<feature type="domain" description="NADH:quinone oxidoreductase/Mrp antiporter transmembrane" evidence="18">
    <location>
        <begin position="110"/>
        <end position="386"/>
    </location>
</feature>
<evidence type="ECO:0000256" key="4">
    <source>
        <dbReference type="ARBA" id="ARBA00021096"/>
    </source>
</evidence>
<dbReference type="RefSeq" id="YP_003891056.1">
    <property type="nucleotide sequence ID" value="NC_014505.1"/>
</dbReference>
<feature type="transmembrane region" description="Helical" evidence="17">
    <location>
        <begin position="60"/>
        <end position="79"/>
    </location>
</feature>
<feature type="transmembrane region" description="Helical" evidence="17">
    <location>
        <begin position="272"/>
        <end position="290"/>
    </location>
</feature>
<feature type="transmembrane region" description="Helical" evidence="17">
    <location>
        <begin position="339"/>
        <end position="358"/>
    </location>
</feature>
<dbReference type="InterPro" id="IPR001516">
    <property type="entry name" value="Proton_antipo_N"/>
</dbReference>
<dbReference type="PANTHER" id="PTHR42829:SF2">
    <property type="entry name" value="NADH-UBIQUINONE OXIDOREDUCTASE CHAIN 5"/>
    <property type="match status" value="1"/>
</dbReference>
<dbReference type="Pfam" id="PF06455">
    <property type="entry name" value="NADH5_C"/>
    <property type="match status" value="1"/>
</dbReference>
<evidence type="ECO:0000256" key="6">
    <source>
        <dbReference type="ARBA" id="ARBA00022660"/>
    </source>
</evidence>
<dbReference type="GO" id="GO:0005743">
    <property type="term" value="C:mitochondrial inner membrane"/>
    <property type="evidence" value="ECO:0007669"/>
    <property type="project" value="UniProtKB-SubCell"/>
</dbReference>
<dbReference type="AlphaFoldDB" id="E0XLE7"/>
<geneLocation type="mitochondrion" evidence="21"/>
<feature type="transmembrane region" description="Helical" evidence="17">
    <location>
        <begin position="12"/>
        <end position="40"/>
    </location>
</feature>
<evidence type="ECO:0000256" key="17">
    <source>
        <dbReference type="RuleBase" id="RU003404"/>
    </source>
</evidence>
<feature type="transmembrane region" description="Helical" evidence="17">
    <location>
        <begin position="217"/>
        <end position="236"/>
    </location>
</feature>
<dbReference type="EC" id="7.1.1.2" evidence="3 17"/>
<reference evidence="21" key="1">
    <citation type="journal article" date="2010" name="Mol. Phylogenet. Evol.">
        <title>Rare genomic changes and mitochondrial sequences provide independent support for congruent relationships among the sea spiders (Arthropoda, Pycnogonida).</title>
        <authorList>
            <person name="Masta S.E."/>
            <person name="McCall A."/>
            <person name="Longhorn S.J."/>
        </authorList>
    </citation>
    <scope>NUCLEOTIDE SEQUENCE</scope>
</reference>
<dbReference type="PANTHER" id="PTHR42829">
    <property type="entry name" value="NADH-UBIQUINONE OXIDOREDUCTASE CHAIN 5"/>
    <property type="match status" value="1"/>
</dbReference>
<keyword evidence="6" id="KW-0679">Respiratory chain</keyword>
<keyword evidence="12 17" id="KW-0520">NAD</keyword>
<evidence type="ECO:0000256" key="14">
    <source>
        <dbReference type="ARBA" id="ARBA00023128"/>
    </source>
</evidence>
<feature type="transmembrane region" description="Helical" evidence="17">
    <location>
        <begin position="296"/>
        <end position="318"/>
    </location>
</feature>
<dbReference type="GeneID" id="9728722"/>
<evidence type="ECO:0000256" key="5">
    <source>
        <dbReference type="ARBA" id="ARBA00022448"/>
    </source>
</evidence>
<evidence type="ECO:0000256" key="10">
    <source>
        <dbReference type="ARBA" id="ARBA00022982"/>
    </source>
</evidence>
<dbReference type="GO" id="GO:0008137">
    <property type="term" value="F:NADH dehydrogenase (ubiquinone) activity"/>
    <property type="evidence" value="ECO:0007669"/>
    <property type="project" value="UniProtKB-EC"/>
</dbReference>
<comment type="function">
    <text evidence="17">Core subunit of the mitochondrial membrane respiratory chain NADH dehydrogenase (Complex I) which catalyzes electron transfer from NADH through the respiratory chain, using ubiquinone as an electron acceptor. Essential for the catalytic activity and assembly of complex I.</text>
</comment>
<evidence type="ECO:0000313" key="21">
    <source>
        <dbReference type="EMBL" id="ADB91992.1"/>
    </source>
</evidence>
<feature type="transmembrane region" description="Helical" evidence="17">
    <location>
        <begin position="424"/>
        <end position="443"/>
    </location>
</feature>
<dbReference type="InterPro" id="IPR010934">
    <property type="entry name" value="NADH_DH_su5_C"/>
</dbReference>
<dbReference type="EMBL" id="GU370074">
    <property type="protein sequence ID" value="ADB91992.1"/>
    <property type="molecule type" value="Genomic_DNA"/>
</dbReference>
<gene>
    <name evidence="21" type="primary">ND5</name>
</gene>
<keyword evidence="7 17" id="KW-0812">Transmembrane</keyword>
<feature type="transmembrane region" description="Helical" evidence="17">
    <location>
        <begin position="115"/>
        <end position="134"/>
    </location>
</feature>
<evidence type="ECO:0000256" key="13">
    <source>
        <dbReference type="ARBA" id="ARBA00023075"/>
    </source>
</evidence>
<sequence length="574" mass="66973">MILFFNFNKFKLMATILMIFSIILMMISIMMMNSSMSILYEWNMFYFNSIPWNFSLYLDFYSTMFSSLVLYISSSIFLYSKFYMKSEKKINRFLILMMMFVLSMLMLIFSGNMLTILLGWDGLGLVSFLLVIFYQNKSSLSGGMLTILSNRLGDSTMIISLCLIFSFSNFKINMMNLNLHDYTIMILIFISAMTKSAQLPFSAWLPAAMAAPTPVSSLVHSSTLVTAGVYICIRFIKVFHTLNFLPLLMFLSIMTMFMAGINAMLEFDYKKIIALSTLSQLSVMFLAISLNKENLAFFHMLTHALFKALMFITVGSVMHGFFGNQDMRMKGGVTKISPIIAMMMNISLLSLSGMPFLSGFYSKDLILEKFFMGEINTIIMILLILATMMTFMYSIRFSFLVFINFNLHPPMYNKFENTYMIKSMMILFLGCLISGPTMMWMIFPTPNIIILNLSYKFILMIMFFSTLMLNFSMSMIKFFLKKFDYSYSKITMHFMGQMWFISFISSQFIMKYPMNLSKYMIKTFDMGLMELYGGQGLYKKFSYYASDMNKHSYFNMLYYYMMFLLWMMVIFIMI</sequence>
<evidence type="ECO:0000259" key="18">
    <source>
        <dbReference type="Pfam" id="PF00361"/>
    </source>
</evidence>
<evidence type="ECO:0000256" key="8">
    <source>
        <dbReference type="ARBA" id="ARBA00022792"/>
    </source>
</evidence>
<evidence type="ECO:0000256" key="16">
    <source>
        <dbReference type="ARBA" id="ARBA00049551"/>
    </source>
</evidence>
<keyword evidence="5 17" id="KW-0813">Transport</keyword>
<comment type="catalytic activity">
    <reaction evidence="16 17">
        <text>a ubiquinone + NADH + 5 H(+)(in) = a ubiquinol + NAD(+) + 4 H(+)(out)</text>
        <dbReference type="Rhea" id="RHEA:29091"/>
        <dbReference type="Rhea" id="RHEA-COMP:9565"/>
        <dbReference type="Rhea" id="RHEA-COMP:9566"/>
        <dbReference type="ChEBI" id="CHEBI:15378"/>
        <dbReference type="ChEBI" id="CHEBI:16389"/>
        <dbReference type="ChEBI" id="CHEBI:17976"/>
        <dbReference type="ChEBI" id="CHEBI:57540"/>
        <dbReference type="ChEBI" id="CHEBI:57945"/>
        <dbReference type="EC" id="7.1.1.2"/>
    </reaction>
</comment>
<feature type="domain" description="NADH-Ubiquinone oxidoreductase (complex I) chain 5 N-terminal" evidence="19">
    <location>
        <begin position="47"/>
        <end position="93"/>
    </location>
</feature>
<comment type="function">
    <text evidence="1">Core subunit of the mitochondrial membrane respiratory chain NADH dehydrogenase (Complex I) that is believed to belong to the minimal assembly required for catalysis. Complex I functions in the transfer of electrons from NADH to the respiratory chain. The immediate electron acceptor for the enzyme is believed to be ubiquinone.</text>
</comment>
<evidence type="ECO:0000259" key="20">
    <source>
        <dbReference type="Pfam" id="PF06455"/>
    </source>
</evidence>
<feature type="transmembrane region" description="Helical" evidence="17">
    <location>
        <begin position="449"/>
        <end position="469"/>
    </location>
</feature>
<comment type="similarity">
    <text evidence="17">Belongs to the complex I subunit 5 family.</text>
</comment>
<keyword evidence="14 17" id="KW-0496">Mitochondrion</keyword>
<keyword evidence="15 17" id="KW-0472">Membrane</keyword>
<feature type="transmembrane region" description="Helical" evidence="17">
    <location>
        <begin position="155"/>
        <end position="172"/>
    </location>
</feature>
<feature type="transmembrane region" description="Helical" evidence="17">
    <location>
        <begin position="490"/>
        <end position="510"/>
    </location>
</feature>
<dbReference type="InterPro" id="IPR001750">
    <property type="entry name" value="ND/Mrp_TM"/>
</dbReference>
<feature type="transmembrane region" description="Helical" evidence="17">
    <location>
        <begin position="184"/>
        <end position="205"/>
    </location>
</feature>